<feature type="region of interest" description="Disordered" evidence="1">
    <location>
        <begin position="98"/>
        <end position="122"/>
    </location>
</feature>
<proteinExistence type="predicted"/>
<accession>A0A2H0KRC5</accession>
<dbReference type="PROSITE" id="PS51257">
    <property type="entry name" value="PROKAR_LIPOPROTEIN"/>
    <property type="match status" value="1"/>
</dbReference>
<evidence type="ECO:0000256" key="1">
    <source>
        <dbReference type="SAM" id="MobiDB-lite"/>
    </source>
</evidence>
<gene>
    <name evidence="3" type="ORF">COV85_00605</name>
</gene>
<keyword evidence="2" id="KW-0472">Membrane</keyword>
<dbReference type="AlphaFoldDB" id="A0A2H0KRC5"/>
<evidence type="ECO:0008006" key="5">
    <source>
        <dbReference type="Google" id="ProtNLM"/>
    </source>
</evidence>
<sequence>MIVDDFKDKILTSKLFLFFLLILLIYMGIACVRVTYKKYQMVEQNKQLRAQMVVLRDENSKLNALKEFFGNKNFLEREAKQRLNMKNEGENVVILPEAGTGKVGGNEAASASEGEGTTTVSQNAPGPFWEKWWDYLFK</sequence>
<comment type="caution">
    <text evidence="3">The sequence shown here is derived from an EMBL/GenBank/DDBJ whole genome shotgun (WGS) entry which is preliminary data.</text>
</comment>
<dbReference type="EMBL" id="PCVN01000018">
    <property type="protein sequence ID" value="PIQ74710.1"/>
    <property type="molecule type" value="Genomic_DNA"/>
</dbReference>
<dbReference type="Proteomes" id="UP000231550">
    <property type="component" value="Unassembled WGS sequence"/>
</dbReference>
<dbReference type="InterPro" id="IPR007060">
    <property type="entry name" value="FtsL/DivIC"/>
</dbReference>
<keyword evidence="2" id="KW-0812">Transmembrane</keyword>
<protein>
    <recommendedName>
        <fullName evidence="5">Septum formation initiator</fullName>
    </recommendedName>
</protein>
<dbReference type="Pfam" id="PF04977">
    <property type="entry name" value="DivIC"/>
    <property type="match status" value="1"/>
</dbReference>
<name>A0A2H0KRC5_9BACT</name>
<reference evidence="3 4" key="1">
    <citation type="submission" date="2017-09" db="EMBL/GenBank/DDBJ databases">
        <title>Depth-based differentiation of microbial function through sediment-hosted aquifers and enrichment of novel symbionts in the deep terrestrial subsurface.</title>
        <authorList>
            <person name="Probst A.J."/>
            <person name="Ladd B."/>
            <person name="Jarett J.K."/>
            <person name="Geller-Mcgrath D.E."/>
            <person name="Sieber C.M."/>
            <person name="Emerson J.B."/>
            <person name="Anantharaman K."/>
            <person name="Thomas B.C."/>
            <person name="Malmstrom R."/>
            <person name="Stieglmeier M."/>
            <person name="Klingl A."/>
            <person name="Woyke T."/>
            <person name="Ryan C.M."/>
            <person name="Banfield J.F."/>
        </authorList>
    </citation>
    <scope>NUCLEOTIDE SEQUENCE [LARGE SCALE GENOMIC DNA]</scope>
    <source>
        <strain evidence="3">CG11_big_fil_rev_8_21_14_0_20_44_10</strain>
    </source>
</reference>
<keyword evidence="2" id="KW-1133">Transmembrane helix</keyword>
<organism evidence="3 4">
    <name type="scientific">Candidatus Portnoybacteria bacterium CG11_big_fil_rev_8_21_14_0_20_44_10</name>
    <dbReference type="NCBI Taxonomy" id="1974818"/>
    <lineage>
        <taxon>Bacteria</taxon>
        <taxon>Candidatus Portnoyibacteriota</taxon>
    </lineage>
</organism>
<evidence type="ECO:0000313" key="3">
    <source>
        <dbReference type="EMBL" id="PIQ74710.1"/>
    </source>
</evidence>
<feature type="transmembrane region" description="Helical" evidence="2">
    <location>
        <begin position="15"/>
        <end position="36"/>
    </location>
</feature>
<evidence type="ECO:0000256" key="2">
    <source>
        <dbReference type="SAM" id="Phobius"/>
    </source>
</evidence>
<evidence type="ECO:0000313" key="4">
    <source>
        <dbReference type="Proteomes" id="UP000231550"/>
    </source>
</evidence>